<dbReference type="OrthoDB" id="3266602at2759"/>
<gene>
    <name evidence="2" type="ORF">D9619_000824</name>
</gene>
<feature type="compositionally biased region" description="Basic and acidic residues" evidence="1">
    <location>
        <begin position="424"/>
        <end position="433"/>
    </location>
</feature>
<dbReference type="AlphaFoldDB" id="A0A8H5BFQ2"/>
<feature type="region of interest" description="Disordered" evidence="1">
    <location>
        <begin position="208"/>
        <end position="262"/>
    </location>
</feature>
<comment type="caution">
    <text evidence="2">The sequence shown here is derived from an EMBL/GenBank/DDBJ whole genome shotgun (WGS) entry which is preliminary data.</text>
</comment>
<feature type="compositionally biased region" description="Low complexity" evidence="1">
    <location>
        <begin position="487"/>
        <end position="509"/>
    </location>
</feature>
<feature type="compositionally biased region" description="Low complexity" evidence="1">
    <location>
        <begin position="375"/>
        <end position="387"/>
    </location>
</feature>
<feature type="region of interest" description="Disordered" evidence="1">
    <location>
        <begin position="1"/>
        <end position="29"/>
    </location>
</feature>
<feature type="region of interest" description="Disordered" evidence="1">
    <location>
        <begin position="367"/>
        <end position="467"/>
    </location>
</feature>
<protein>
    <submittedName>
        <fullName evidence="2">Uncharacterized protein</fullName>
    </submittedName>
</protein>
<evidence type="ECO:0000313" key="2">
    <source>
        <dbReference type="EMBL" id="KAF5322233.1"/>
    </source>
</evidence>
<accession>A0A8H5BFQ2</accession>
<evidence type="ECO:0000256" key="1">
    <source>
        <dbReference type="SAM" id="MobiDB-lite"/>
    </source>
</evidence>
<organism evidence="2 3">
    <name type="scientific">Psilocybe cf. subviscida</name>
    <dbReference type="NCBI Taxonomy" id="2480587"/>
    <lineage>
        <taxon>Eukaryota</taxon>
        <taxon>Fungi</taxon>
        <taxon>Dikarya</taxon>
        <taxon>Basidiomycota</taxon>
        <taxon>Agaricomycotina</taxon>
        <taxon>Agaricomycetes</taxon>
        <taxon>Agaricomycetidae</taxon>
        <taxon>Agaricales</taxon>
        <taxon>Agaricineae</taxon>
        <taxon>Strophariaceae</taxon>
        <taxon>Psilocybe</taxon>
    </lineage>
</organism>
<feature type="compositionally biased region" description="Polar residues" evidence="1">
    <location>
        <begin position="315"/>
        <end position="333"/>
    </location>
</feature>
<feature type="compositionally biased region" description="Polar residues" evidence="1">
    <location>
        <begin position="213"/>
        <end position="226"/>
    </location>
</feature>
<feature type="region of interest" description="Disordered" evidence="1">
    <location>
        <begin position="311"/>
        <end position="338"/>
    </location>
</feature>
<sequence length="574" mass="62089">MSAAPPHSGNVGSVPHKHHSNPPMQGSFAVPRYRPSVMYVPNTSVATGVPTIQHFNSRGELINHRRIRPTVIDLRKPQPQIQEQPHRRLPQGGRSCRQCGVSFVSSEPQDLCTSCQHRITAATTKKVANPNISNDADMKVVETKILVQGESVPKSPSHVDSDPQYKSTDDIVMDDLELVYPEQTEGGNSCGGVSCADADVQMREILKLEDVPSDQQVNTPEKTTPSPHAPSNPRRKARVVGSVHDQPGQGRSPRTVSSPLKDPLRARNQSLKLCSSENCTGIISANSLATRCLQCVKNDWKFLKDMRNVTRDDSAQTSTSRIPSEGWSNSESTVAKRKGVTWADQVDNDAERQSASTRSSLFVKIPKTRETLQASPPLVSSPTPLSSKNLGSDLPSKEPLETLSAGLPPAQAPREDPALSPKESPARSPEKLPRVRLLLNKPKERSASSESYPAMSPLRPQASQSTTMNVYSGWESDLTELSETTDDASTSDAESSSDLSGSSESESPGPSLPLPEVKLGLEALLSPSVLAQDATIYSRWDTSGSPVFCVELGIGNINDEDIMSNLAICDLTKS</sequence>
<name>A0A8H5BFQ2_9AGAR</name>
<dbReference type="EMBL" id="JAACJJ010000028">
    <property type="protein sequence ID" value="KAF5322233.1"/>
    <property type="molecule type" value="Genomic_DNA"/>
</dbReference>
<keyword evidence="3" id="KW-1185">Reference proteome</keyword>
<reference evidence="2 3" key="1">
    <citation type="journal article" date="2020" name="ISME J.">
        <title>Uncovering the hidden diversity of litter-decomposition mechanisms in mushroom-forming fungi.</title>
        <authorList>
            <person name="Floudas D."/>
            <person name="Bentzer J."/>
            <person name="Ahren D."/>
            <person name="Johansson T."/>
            <person name="Persson P."/>
            <person name="Tunlid A."/>
        </authorList>
    </citation>
    <scope>NUCLEOTIDE SEQUENCE [LARGE SCALE GENOMIC DNA]</scope>
    <source>
        <strain evidence="2 3">CBS 101986</strain>
    </source>
</reference>
<evidence type="ECO:0000313" key="3">
    <source>
        <dbReference type="Proteomes" id="UP000567179"/>
    </source>
</evidence>
<feature type="region of interest" description="Disordered" evidence="1">
    <location>
        <begin position="481"/>
        <end position="515"/>
    </location>
</feature>
<proteinExistence type="predicted"/>
<dbReference type="Proteomes" id="UP000567179">
    <property type="component" value="Unassembled WGS sequence"/>
</dbReference>